<dbReference type="RefSeq" id="XP_064768717.1">
    <property type="nucleotide sequence ID" value="XM_064909615.1"/>
</dbReference>
<protein>
    <submittedName>
        <fullName evidence="1">Haloacid dehalogenase-like hydrolase-domain-containing protein</fullName>
    </submittedName>
</protein>
<accession>A0ABR1F771</accession>
<dbReference type="InterPro" id="IPR036412">
    <property type="entry name" value="HAD-like_sf"/>
</dbReference>
<dbReference type="SUPFAM" id="SSF56784">
    <property type="entry name" value="HAD-like"/>
    <property type="match status" value="1"/>
</dbReference>
<dbReference type="SFLD" id="SFLDS00003">
    <property type="entry name" value="Haloacid_Dehalogenase"/>
    <property type="match status" value="1"/>
</dbReference>
<dbReference type="Pfam" id="PF00702">
    <property type="entry name" value="Hydrolase"/>
    <property type="match status" value="1"/>
</dbReference>
<proteinExistence type="predicted"/>
<dbReference type="GeneID" id="90035127"/>
<dbReference type="NCBIfam" id="TIGR01993">
    <property type="entry name" value="Pyr-5-nucltdase"/>
    <property type="match status" value="1"/>
</dbReference>
<sequence length="227" mass="26637">MADDRIVFFFDIDNCLYPRSYKIHDIMAKLIDDYFMEKLSLNFEEASELHQRYYKDYGLAIEGLVRHHEIDPLEYNSKVDDALPIAEVIKPDPKLRKFLESIDKSKVKLWLFTNAYKTHASRVVKALQVEDLFEGVTFCDYAEEILICKPKPEMFERAMKMAGVSSKDKCYFIDDSFINIKAAKEFGWKKTIQYLDPLDKTPPTLAGHYELRDFEEIKGFAPEIFKE</sequence>
<dbReference type="PANTHER" id="PTHR47438">
    <property type="entry name" value="PHOSPHATE METABOLISM PROTEIN 8-RELATED"/>
    <property type="match status" value="1"/>
</dbReference>
<dbReference type="InterPro" id="IPR010237">
    <property type="entry name" value="Pyr-5-nucltdase"/>
</dbReference>
<organism evidence="1 2">
    <name type="scientific">Myxozyma melibiosi</name>
    <dbReference type="NCBI Taxonomy" id="54550"/>
    <lineage>
        <taxon>Eukaryota</taxon>
        <taxon>Fungi</taxon>
        <taxon>Dikarya</taxon>
        <taxon>Ascomycota</taxon>
        <taxon>Saccharomycotina</taxon>
        <taxon>Lipomycetes</taxon>
        <taxon>Lipomycetales</taxon>
        <taxon>Lipomycetaceae</taxon>
        <taxon>Myxozyma</taxon>
    </lineage>
</organism>
<reference evidence="1 2" key="1">
    <citation type="submission" date="2024-03" db="EMBL/GenBank/DDBJ databases">
        <title>Genome-scale model development and genomic sequencing of the oleaginous clade Lipomyces.</title>
        <authorList>
            <consortium name="Lawrence Berkeley National Laboratory"/>
            <person name="Czajka J.J."/>
            <person name="Han Y."/>
            <person name="Kim J."/>
            <person name="Mondo S.J."/>
            <person name="Hofstad B.A."/>
            <person name="Robles A."/>
            <person name="Haridas S."/>
            <person name="Riley R."/>
            <person name="LaButti K."/>
            <person name="Pangilinan J."/>
            <person name="Andreopoulos W."/>
            <person name="Lipzen A."/>
            <person name="Yan J."/>
            <person name="Wang M."/>
            <person name="Ng V."/>
            <person name="Grigoriev I.V."/>
            <person name="Spatafora J.W."/>
            <person name="Magnuson J.K."/>
            <person name="Baker S.E."/>
            <person name="Pomraning K.R."/>
        </authorList>
    </citation>
    <scope>NUCLEOTIDE SEQUENCE [LARGE SCALE GENOMIC DNA]</scope>
    <source>
        <strain evidence="1 2">Phaff 52-87</strain>
    </source>
</reference>
<dbReference type="Gene3D" id="1.10.150.450">
    <property type="match status" value="1"/>
</dbReference>
<dbReference type="InterPro" id="IPR052791">
    <property type="entry name" value="SSM1_domain"/>
</dbReference>
<dbReference type="Proteomes" id="UP001498771">
    <property type="component" value="Unassembled WGS sequence"/>
</dbReference>
<gene>
    <name evidence="1" type="ORF">BZA70DRAFT_138042</name>
</gene>
<dbReference type="Gene3D" id="3.40.50.1000">
    <property type="entry name" value="HAD superfamily/HAD-like"/>
    <property type="match status" value="1"/>
</dbReference>
<evidence type="ECO:0000313" key="1">
    <source>
        <dbReference type="EMBL" id="KAK7205684.1"/>
    </source>
</evidence>
<dbReference type="EMBL" id="JBBJBU010000004">
    <property type="protein sequence ID" value="KAK7205684.1"/>
    <property type="molecule type" value="Genomic_DNA"/>
</dbReference>
<evidence type="ECO:0000313" key="2">
    <source>
        <dbReference type="Proteomes" id="UP001498771"/>
    </source>
</evidence>
<dbReference type="InterPro" id="IPR023214">
    <property type="entry name" value="HAD_sf"/>
</dbReference>
<keyword evidence="2" id="KW-1185">Reference proteome</keyword>
<comment type="caution">
    <text evidence="1">The sequence shown here is derived from an EMBL/GenBank/DDBJ whole genome shotgun (WGS) entry which is preliminary data.</text>
</comment>
<dbReference type="SFLD" id="SFLDG01129">
    <property type="entry name" value="C1.5:_HAD__Beta-PGM__Phosphata"/>
    <property type="match status" value="1"/>
</dbReference>
<dbReference type="PANTHER" id="PTHR47438:SF1">
    <property type="entry name" value="PHOSPHATE METABOLISM PROTEIN 8-RELATED"/>
    <property type="match status" value="1"/>
</dbReference>
<dbReference type="NCBIfam" id="TIGR01509">
    <property type="entry name" value="HAD-SF-IA-v3"/>
    <property type="match status" value="1"/>
</dbReference>
<dbReference type="SFLD" id="SFLDG01132">
    <property type="entry name" value="C1.5.3:_5'-Nucleotidase_Like"/>
    <property type="match status" value="1"/>
</dbReference>
<dbReference type="InterPro" id="IPR006439">
    <property type="entry name" value="HAD-SF_hydro_IA"/>
</dbReference>
<name>A0ABR1F771_9ASCO</name>